<dbReference type="KEGG" id="emar:D1013_00330"/>
<dbReference type="PROSITE" id="PS51257">
    <property type="entry name" value="PROKAR_LIPOPROTEIN"/>
    <property type="match status" value="1"/>
</dbReference>
<reference evidence="2 3" key="1">
    <citation type="submission" date="2018-08" db="EMBL/GenBank/DDBJ databases">
        <title>The reduced genetic potential of extracellular carbohydrate catabolism in Euzebyella marina RN62, a Flavobacteriia bacterium isolated from the hadal water.</title>
        <authorList>
            <person name="Xue C."/>
        </authorList>
    </citation>
    <scope>NUCLEOTIDE SEQUENCE [LARGE SCALE GENOMIC DNA]</scope>
    <source>
        <strain evidence="2 3">RN62</strain>
    </source>
</reference>
<dbReference type="AlphaFoldDB" id="A0A3G2L155"/>
<gene>
    <name evidence="2" type="ORF">D1013_00330</name>
</gene>
<dbReference type="CDD" id="cd12105">
    <property type="entry name" value="HmuY"/>
    <property type="match status" value="1"/>
</dbReference>
<accession>A0A3G2L155</accession>
<dbReference type="RefSeq" id="WP_121846991.1">
    <property type="nucleotide sequence ID" value="NZ_CP032050.1"/>
</dbReference>
<feature type="chain" id="PRO_5018076661" description="HmuY protein" evidence="1">
    <location>
        <begin position="22"/>
        <end position="517"/>
    </location>
</feature>
<proteinExistence type="predicted"/>
<dbReference type="EMBL" id="CP032050">
    <property type="protein sequence ID" value="AYN65936.1"/>
    <property type="molecule type" value="Genomic_DNA"/>
</dbReference>
<dbReference type="Proteomes" id="UP000276309">
    <property type="component" value="Chromosome"/>
</dbReference>
<dbReference type="OrthoDB" id="1091850at2"/>
<dbReference type="InterPro" id="IPR025921">
    <property type="entry name" value="HmuY"/>
</dbReference>
<name>A0A3G2L155_9FLAO</name>
<keyword evidence="1" id="KW-0732">Signal</keyword>
<organism evidence="2 3">
    <name type="scientific">Euzebyella marina</name>
    <dbReference type="NCBI Taxonomy" id="1761453"/>
    <lineage>
        <taxon>Bacteria</taxon>
        <taxon>Pseudomonadati</taxon>
        <taxon>Bacteroidota</taxon>
        <taxon>Flavobacteriia</taxon>
        <taxon>Flavobacteriales</taxon>
        <taxon>Flavobacteriaceae</taxon>
        <taxon>Euzebyella</taxon>
    </lineage>
</organism>
<dbReference type="Pfam" id="PF14064">
    <property type="entry name" value="HmuY"/>
    <property type="match status" value="1"/>
</dbReference>
<protein>
    <recommendedName>
        <fullName evidence="4">HmuY protein</fullName>
    </recommendedName>
</protein>
<evidence type="ECO:0008006" key="4">
    <source>
        <dbReference type="Google" id="ProtNLM"/>
    </source>
</evidence>
<feature type="signal peptide" evidence="1">
    <location>
        <begin position="1"/>
        <end position="21"/>
    </location>
</feature>
<evidence type="ECO:0000313" key="3">
    <source>
        <dbReference type="Proteomes" id="UP000276309"/>
    </source>
</evidence>
<evidence type="ECO:0000256" key="1">
    <source>
        <dbReference type="SAM" id="SignalP"/>
    </source>
</evidence>
<keyword evidence="3" id="KW-1185">Reference proteome</keyword>
<sequence length="517" mass="54979">MKKSFLYVVCASLMMFASCSSDDGGGSLIDFSASFDSETASLSEDENSKTIAIDFSRAATEAGTITISLTGDNAEYGTDFTTTPEASSGSLSVPVAVGETSVSFELNKLTDPVEGTTASVSFTLSVVSNTDWTVSSPSTTLVSFTPTAAAGGTIEPESGGPNQPNAVFIDLSSQQQVSSRRDAWEIAVYNGTENRVLLNPTLLVSAAELQGVTDLNAVSSTTDLSEPMNLYTLNVTTFQPEEVQVTNVAELLVGLPVGYSQYGNLSEGIKFTDDKEGSLEGTAFGTISTTAEENNVFIVGLGAEIPDTTPDAGAIATTGEHRGFMKVRILTDGDNYTIQYAELDATTFEEVTIAKDASKIQTAFSLTSGQTIDIEPAKEAWDIQVPSVYSYYGPFGGFAGAGLTYSDFVTHNSLGGVGVYQVLTYEVDGEGVRTDFNVPSYADFTMADADDSAFIYDDRAVIGSDWRVSGFGGTPSVKDDRYYIIKDASGNLYKFRFTAVLSASGERGYPQFIYEKL</sequence>
<evidence type="ECO:0000313" key="2">
    <source>
        <dbReference type="EMBL" id="AYN65936.1"/>
    </source>
</evidence>